<dbReference type="Proteomes" id="UP001178508">
    <property type="component" value="Chromosome 11"/>
</dbReference>
<evidence type="ECO:0000313" key="1">
    <source>
        <dbReference type="EMBL" id="CAJ1067704.1"/>
    </source>
</evidence>
<keyword evidence="2" id="KW-1185">Reference proteome</keyword>
<organism evidence="1 2">
    <name type="scientific">Xyrichtys novacula</name>
    <name type="common">Pearly razorfish</name>
    <name type="synonym">Hemipteronotus novacula</name>
    <dbReference type="NCBI Taxonomy" id="13765"/>
    <lineage>
        <taxon>Eukaryota</taxon>
        <taxon>Metazoa</taxon>
        <taxon>Chordata</taxon>
        <taxon>Craniata</taxon>
        <taxon>Vertebrata</taxon>
        <taxon>Euteleostomi</taxon>
        <taxon>Actinopterygii</taxon>
        <taxon>Neopterygii</taxon>
        <taxon>Teleostei</taxon>
        <taxon>Neoteleostei</taxon>
        <taxon>Acanthomorphata</taxon>
        <taxon>Eupercaria</taxon>
        <taxon>Labriformes</taxon>
        <taxon>Labridae</taxon>
        <taxon>Xyrichtys</taxon>
    </lineage>
</organism>
<reference evidence="1" key="1">
    <citation type="submission" date="2023-08" db="EMBL/GenBank/DDBJ databases">
        <authorList>
            <person name="Alioto T."/>
            <person name="Alioto T."/>
            <person name="Gomez Garrido J."/>
        </authorList>
    </citation>
    <scope>NUCLEOTIDE SEQUENCE</scope>
</reference>
<sequence>MTEASLLTQECCTSQEGGVTSATFATHQQAGRSLLHSQDYNLSSQGKKAEAGNKLGQIFTSTVQETDLQRERGSERSLNVEILQETGPEFPLFARPTSGIKLCTQAEEEISNPGRSVCRGCRDQEYRKTQHCEHPAL</sequence>
<protein>
    <submittedName>
        <fullName evidence="1">Uncharacterized protein</fullName>
    </submittedName>
</protein>
<evidence type="ECO:0000313" key="2">
    <source>
        <dbReference type="Proteomes" id="UP001178508"/>
    </source>
</evidence>
<dbReference type="AlphaFoldDB" id="A0AAV1G4V8"/>
<accession>A0AAV1G4V8</accession>
<gene>
    <name evidence="1" type="ORF">XNOV1_A017434</name>
</gene>
<name>A0AAV1G4V8_XYRNO</name>
<proteinExistence type="predicted"/>
<dbReference type="EMBL" id="OY660874">
    <property type="protein sequence ID" value="CAJ1067704.1"/>
    <property type="molecule type" value="Genomic_DNA"/>
</dbReference>